<evidence type="ECO:0000259" key="10">
    <source>
        <dbReference type="Pfam" id="PF00821"/>
    </source>
</evidence>
<keyword evidence="7 9" id="KW-0464">Manganese</keyword>
<evidence type="ECO:0000256" key="8">
    <source>
        <dbReference type="ARBA" id="ARBA00023239"/>
    </source>
</evidence>
<feature type="binding site" evidence="9">
    <location>
        <begin position="410"/>
        <end position="412"/>
    </location>
    <ligand>
        <name>substrate</name>
    </ligand>
</feature>
<keyword evidence="6 9" id="KW-0342">GTP-binding</keyword>
<reference evidence="12 13" key="1">
    <citation type="submission" date="2020-09" db="EMBL/GenBank/DDBJ databases">
        <title>Isolation and identification of active actinomycetes.</title>
        <authorList>
            <person name="Li X."/>
        </authorList>
    </citation>
    <scope>NUCLEOTIDE SEQUENCE [LARGE SCALE GENOMIC DNA]</scope>
    <source>
        <strain evidence="12 13">NEAU-LLC</strain>
    </source>
</reference>
<accession>A0ABR8NMN7</accession>
<keyword evidence="3 9" id="KW-0479">Metal-binding</keyword>
<protein>
    <recommendedName>
        <fullName evidence="9">Phosphoenolpyruvate carboxykinase [GTP]</fullName>
        <shortName evidence="9">PEP carboxykinase</shortName>
        <shortName evidence="9">PEPCK</shortName>
        <ecNumber evidence="9">4.1.1.32</ecNumber>
    </recommendedName>
    <alternativeName>
        <fullName evidence="9">GTP-dependent phosphoenolpyruvate carboxykinase</fullName>
        <shortName evidence="9">GTP-PEPCK</shortName>
    </alternativeName>
</protein>
<feature type="binding site" evidence="9">
    <location>
        <begin position="538"/>
        <end position="541"/>
    </location>
    <ligand>
        <name>GTP</name>
        <dbReference type="ChEBI" id="CHEBI:37565"/>
    </ligand>
</feature>
<dbReference type="Gene3D" id="3.40.449.10">
    <property type="entry name" value="Phosphoenolpyruvate Carboxykinase, domain 1"/>
    <property type="match status" value="1"/>
</dbReference>
<dbReference type="InterPro" id="IPR013035">
    <property type="entry name" value="PEP_carboxykinase_C"/>
</dbReference>
<proteinExistence type="inferred from homology"/>
<organism evidence="12 13">
    <name type="scientific">Microbacterium helvum</name>
    <dbReference type="NCBI Taxonomy" id="2773713"/>
    <lineage>
        <taxon>Bacteria</taxon>
        <taxon>Bacillati</taxon>
        <taxon>Actinomycetota</taxon>
        <taxon>Actinomycetes</taxon>
        <taxon>Micrococcales</taxon>
        <taxon>Microbacteriaceae</taxon>
        <taxon>Microbacterium</taxon>
    </lineage>
</organism>
<dbReference type="InterPro" id="IPR035077">
    <property type="entry name" value="PEP_carboxykinase_GTP_C"/>
</dbReference>
<name>A0ABR8NMN7_9MICO</name>
<keyword evidence="13" id="KW-1185">Reference proteome</keyword>
<dbReference type="InterPro" id="IPR008209">
    <property type="entry name" value="PEP_carboxykinase_GTP"/>
</dbReference>
<feature type="active site" evidence="9">
    <location>
        <position position="297"/>
    </location>
</feature>
<dbReference type="InterPro" id="IPR035078">
    <property type="entry name" value="PEP_carboxykinase_GTP_N"/>
</dbReference>
<evidence type="ECO:0000313" key="12">
    <source>
        <dbReference type="EMBL" id="MBD3941904.1"/>
    </source>
</evidence>
<keyword evidence="9" id="KW-0963">Cytoplasm</keyword>
<evidence type="ECO:0000256" key="1">
    <source>
        <dbReference type="ARBA" id="ARBA00005796"/>
    </source>
</evidence>
<comment type="cofactor">
    <cofactor evidence="9">
        <name>Mn(2+)</name>
        <dbReference type="ChEBI" id="CHEBI:29035"/>
    </cofactor>
    <text evidence="9">Binds 1 Mn(2+) ion per subunit.</text>
</comment>
<keyword evidence="2 9" id="KW-0312">Gluconeogenesis</keyword>
<dbReference type="GO" id="GO:0004613">
    <property type="term" value="F:phosphoenolpyruvate carboxykinase (GTP) activity"/>
    <property type="evidence" value="ECO:0007669"/>
    <property type="project" value="UniProtKB-EC"/>
</dbReference>
<feature type="binding site" evidence="9">
    <location>
        <position position="253"/>
    </location>
    <ligand>
        <name>Mn(2+)</name>
        <dbReference type="ChEBI" id="CHEBI:29035"/>
    </ligand>
</feature>
<dbReference type="Proteomes" id="UP000598426">
    <property type="component" value="Unassembled WGS sequence"/>
</dbReference>
<dbReference type="HAMAP" id="MF_00452">
    <property type="entry name" value="PEPCK_GTP"/>
    <property type="match status" value="1"/>
</dbReference>
<feature type="binding site" evidence="9">
    <location>
        <position position="412"/>
    </location>
    <ligand>
        <name>GTP</name>
        <dbReference type="ChEBI" id="CHEBI:37565"/>
    </ligand>
</feature>
<dbReference type="PIRSF" id="PIRSF001348">
    <property type="entry name" value="PEP_carboxykinase_GTP"/>
    <property type="match status" value="1"/>
</dbReference>
<feature type="binding site" evidence="9">
    <location>
        <position position="443"/>
    </location>
    <ligand>
        <name>GTP</name>
        <dbReference type="ChEBI" id="CHEBI:37565"/>
    </ligand>
</feature>
<evidence type="ECO:0000259" key="11">
    <source>
        <dbReference type="Pfam" id="PF17297"/>
    </source>
</evidence>
<comment type="subunit">
    <text evidence="9">Monomer.</text>
</comment>
<feature type="domain" description="Phosphoenolpyruvate carboxykinase C-terminal P-loop" evidence="10">
    <location>
        <begin position="269"/>
        <end position="625"/>
    </location>
</feature>
<dbReference type="SUPFAM" id="SSF53795">
    <property type="entry name" value="PEP carboxykinase-like"/>
    <property type="match status" value="1"/>
</dbReference>
<sequence>MALADIFTRTDGSTPAITGSTRPTAARTYGELPTVAGEGMTALREWVDEIAALTKPARIHWVDGSRAENDALLREQVEEGKLIKLNPEWRPGSYLARSHPSDVARTEARTFIASEREEDAGPTNNWAAPDEIRATITPLFDGSMTGRTMYVVPFSMGPVGGPLSHIGVQVTDSAYAVTSIGIMTRVGTDVLREIAGGAPWVKTVHSVGAPLAPGQADVAWPCNDEKYIVHFPETLEVWSYGSGYGGNAILAKKCFALRIASVIGRDEGWLAEHMLLIRVIDPAGRAYHIAAAFPSACGKTNLAMLRPTIPGWRVETLGDDIAWIRPGEDGRLWAINPEAGFFGVAPGTGESTNVTAVETLWGNTIFTNVALRPDGDVWWEGLTDEPPAELTDWEGNPWTPASGRPAAHPNSRFTVAAAQCPQIADDWDAPQGVPLDAILFGGRRATNVPLVVEATDWTHGVFMGSNVSSERTAAAEGTVGELRRDPFAMLPFCGYNMADYFGHWLKVGQKLRFDRAPRVFQVNWFRKGTDGRFLWPGFGDNSRVIDWIIRRIEGEVGAVDSPIGRLPHPEDLDLDGIDVPQADLDELFAVDPQLWLQEADLTEEFYRTFEGRVPAPLWAELAALRYRLQRA</sequence>
<evidence type="ECO:0000256" key="7">
    <source>
        <dbReference type="ARBA" id="ARBA00023211"/>
    </source>
</evidence>
<comment type="catalytic activity">
    <reaction evidence="9">
        <text>oxaloacetate + GTP = phosphoenolpyruvate + GDP + CO2</text>
        <dbReference type="Rhea" id="RHEA:10388"/>
        <dbReference type="ChEBI" id="CHEBI:16452"/>
        <dbReference type="ChEBI" id="CHEBI:16526"/>
        <dbReference type="ChEBI" id="CHEBI:37565"/>
        <dbReference type="ChEBI" id="CHEBI:58189"/>
        <dbReference type="ChEBI" id="CHEBI:58702"/>
        <dbReference type="EC" id="4.1.1.32"/>
    </reaction>
</comment>
<feature type="binding site" evidence="9">
    <location>
        <begin position="244"/>
        <end position="246"/>
    </location>
    <ligand>
        <name>substrate</name>
    </ligand>
</feature>
<gene>
    <name evidence="9" type="primary">pckG</name>
    <name evidence="12" type="ORF">IF188_09380</name>
</gene>
<keyword evidence="5 9" id="KW-0210">Decarboxylase</keyword>
<dbReference type="NCBIfam" id="NF003253">
    <property type="entry name" value="PRK04210.1"/>
    <property type="match status" value="1"/>
</dbReference>
<evidence type="ECO:0000256" key="3">
    <source>
        <dbReference type="ARBA" id="ARBA00022723"/>
    </source>
</evidence>
<dbReference type="CDD" id="cd00819">
    <property type="entry name" value="PEPCK_GTP"/>
    <property type="match status" value="1"/>
</dbReference>
<keyword evidence="4 9" id="KW-0547">Nucleotide-binding</keyword>
<comment type="caution">
    <text evidence="12">The sequence shown here is derived from an EMBL/GenBank/DDBJ whole genome shotgun (WGS) entry which is preliminary data.</text>
</comment>
<dbReference type="EMBL" id="JACXZS010000005">
    <property type="protein sequence ID" value="MBD3941904.1"/>
    <property type="molecule type" value="Genomic_DNA"/>
</dbReference>
<feature type="binding site" evidence="9">
    <location>
        <position position="320"/>
    </location>
    <ligand>
        <name>Mn(2+)</name>
        <dbReference type="ChEBI" id="CHEBI:29035"/>
    </ligand>
</feature>
<dbReference type="Pfam" id="PF17297">
    <property type="entry name" value="PEPCK_N"/>
    <property type="match status" value="1"/>
</dbReference>
<dbReference type="PANTHER" id="PTHR11561:SF0">
    <property type="entry name" value="PHOSPHOENOLPYRUVATE CARBOXYKINASE [GTP]-RELATED"/>
    <property type="match status" value="1"/>
</dbReference>
<comment type="function">
    <text evidence="9">Catalyzes the conversion of oxaloacetate (OAA) to phosphoenolpyruvate (PEP), the rate-limiting step in the metabolic pathway that produces glucose from lactate and other precursors derived from the citric acid cycle.</text>
</comment>
<dbReference type="PANTHER" id="PTHR11561">
    <property type="entry name" value="PHOSPHOENOLPYRUVATE CARBOXYKINASE"/>
    <property type="match status" value="1"/>
</dbReference>
<feature type="binding site" evidence="9">
    <location>
        <position position="105"/>
    </location>
    <ligand>
        <name>substrate</name>
    </ligand>
</feature>
<dbReference type="InterPro" id="IPR008210">
    <property type="entry name" value="PEP_carboxykinase_N"/>
</dbReference>
<evidence type="ECO:0000256" key="9">
    <source>
        <dbReference type="HAMAP-Rule" id="MF_00452"/>
    </source>
</evidence>
<feature type="binding site" evidence="9">
    <location>
        <begin position="296"/>
        <end position="301"/>
    </location>
    <ligand>
        <name>GTP</name>
        <dbReference type="ChEBI" id="CHEBI:37565"/>
    </ligand>
</feature>
<dbReference type="PROSITE" id="PS00505">
    <property type="entry name" value="PEPCK_GTP"/>
    <property type="match status" value="1"/>
</dbReference>
<feature type="domain" description="Phosphoenolpyruvate carboxykinase GTP-utilising N-terminal" evidence="11">
    <location>
        <begin position="45"/>
        <end position="265"/>
    </location>
</feature>
<dbReference type="RefSeq" id="WP_191171520.1">
    <property type="nucleotide sequence ID" value="NZ_JACXZS010000005.1"/>
</dbReference>
<evidence type="ECO:0000313" key="13">
    <source>
        <dbReference type="Proteomes" id="UP000598426"/>
    </source>
</evidence>
<dbReference type="InterPro" id="IPR018091">
    <property type="entry name" value="PEP_carboxykin_GTP_CS"/>
</dbReference>
<feature type="binding site" evidence="9">
    <location>
        <position position="295"/>
    </location>
    <ligand>
        <name>substrate</name>
    </ligand>
</feature>
<dbReference type="Gene3D" id="3.90.228.20">
    <property type="match status" value="1"/>
</dbReference>
<evidence type="ECO:0000256" key="6">
    <source>
        <dbReference type="ARBA" id="ARBA00023134"/>
    </source>
</evidence>
<dbReference type="SUPFAM" id="SSF68923">
    <property type="entry name" value="PEP carboxykinase N-terminal domain"/>
    <property type="match status" value="1"/>
</dbReference>
<comment type="similarity">
    <text evidence="1 9">Belongs to the phosphoenolpyruvate carboxykinase [GTP] family.</text>
</comment>
<feature type="binding site" evidence="9">
    <location>
        <position position="273"/>
    </location>
    <ligand>
        <name>Mn(2+)</name>
        <dbReference type="ChEBI" id="CHEBI:29035"/>
    </ligand>
</feature>
<comment type="pathway">
    <text evidence="9">Carbohydrate biosynthesis; gluconeogenesis.</text>
</comment>
<dbReference type="EC" id="4.1.1.32" evidence="9"/>
<dbReference type="Pfam" id="PF00821">
    <property type="entry name" value="PEPCK_GTP"/>
    <property type="match status" value="1"/>
</dbReference>
<evidence type="ECO:0000256" key="4">
    <source>
        <dbReference type="ARBA" id="ARBA00022741"/>
    </source>
</evidence>
<dbReference type="Gene3D" id="2.170.8.10">
    <property type="entry name" value="Phosphoenolpyruvate Carboxykinase, domain 2"/>
    <property type="match status" value="1"/>
</dbReference>
<keyword evidence="8 9" id="KW-0456">Lyase</keyword>
<comment type="subcellular location">
    <subcellularLocation>
        <location evidence="9">Cytoplasm</location>
    </subcellularLocation>
</comment>
<evidence type="ECO:0000256" key="5">
    <source>
        <dbReference type="ARBA" id="ARBA00022793"/>
    </source>
</evidence>
<evidence type="ECO:0000256" key="2">
    <source>
        <dbReference type="ARBA" id="ARBA00022432"/>
    </source>
</evidence>